<dbReference type="AlphaFoldDB" id="A0A444JCJ5"/>
<sequence>VPTFQDKQVPVSCRVFAHLLVHIPEGSTGKALAQAVEAEAMTRGADMLLLGGTRQANDNQGPAFSYYGPAQPYKCRDNWSGWKFAYEEWVNQGEWVAMGYNEWGNPDARFNSPLVIQTAFLRCLN</sequence>
<name>A0A444JCJ5_9BACT</name>
<comment type="caution">
    <text evidence="1">The sequence shown here is derived from an EMBL/GenBank/DDBJ whole genome shotgun (WGS) entry which is preliminary data.</text>
</comment>
<dbReference type="Proteomes" id="UP000288892">
    <property type="component" value="Unassembled WGS sequence"/>
</dbReference>
<protein>
    <submittedName>
        <fullName evidence="1">Uncharacterized protein</fullName>
    </submittedName>
</protein>
<organism evidence="1 2">
    <name type="scientific">Candidatus Electrothrix marina</name>
    <dbReference type="NCBI Taxonomy" id="1859130"/>
    <lineage>
        <taxon>Bacteria</taxon>
        <taxon>Pseudomonadati</taxon>
        <taxon>Thermodesulfobacteriota</taxon>
        <taxon>Desulfobulbia</taxon>
        <taxon>Desulfobulbales</taxon>
        <taxon>Desulfobulbaceae</taxon>
        <taxon>Candidatus Electrothrix</taxon>
    </lineage>
</organism>
<feature type="non-terminal residue" evidence="1">
    <location>
        <position position="1"/>
    </location>
</feature>
<dbReference type="EMBL" id="MTKS01000261">
    <property type="protein sequence ID" value="RWX50804.1"/>
    <property type="molecule type" value="Genomic_DNA"/>
</dbReference>
<proteinExistence type="predicted"/>
<keyword evidence="2" id="KW-1185">Reference proteome</keyword>
<evidence type="ECO:0000313" key="2">
    <source>
        <dbReference type="Proteomes" id="UP000288892"/>
    </source>
</evidence>
<reference evidence="1 2" key="1">
    <citation type="submission" date="2017-01" db="EMBL/GenBank/DDBJ databases">
        <title>The cable genome- insights into the physiology and evolution of filamentous bacteria capable of sulfide oxidation via long distance electron transfer.</title>
        <authorList>
            <person name="Schreiber L."/>
            <person name="Bjerg J.T."/>
            <person name="Boggild A."/>
            <person name="Van De Vossenberg J."/>
            <person name="Meysman F."/>
            <person name="Nielsen L.P."/>
            <person name="Schramm A."/>
            <person name="Kjeldsen K.U."/>
        </authorList>
    </citation>
    <scope>NUCLEOTIDE SEQUENCE [LARGE SCALE GENOMIC DNA]</scope>
    <source>
        <strain evidence="1">A5</strain>
    </source>
</reference>
<evidence type="ECO:0000313" key="1">
    <source>
        <dbReference type="EMBL" id="RWX50804.1"/>
    </source>
</evidence>
<accession>A0A444JCJ5</accession>
<gene>
    <name evidence="1" type="ORF">VU01_12611</name>
</gene>